<sequence length="93" mass="9761">MSSENQPNIPGAYPQSPVAEGKSQFTILPHPAKSNNPVDLNAPGASEGLRNIPAAAAFNVPGPFIPTQEMANSLEKPLSREELQAKAAALNKD</sequence>
<dbReference type="OrthoDB" id="2532734at2759"/>
<gene>
    <name evidence="2" type="ORF">M378DRAFT_162504</name>
</gene>
<dbReference type="STRING" id="946122.A0A0C2TDN9"/>
<dbReference type="Proteomes" id="UP000054549">
    <property type="component" value="Unassembled WGS sequence"/>
</dbReference>
<dbReference type="HOGENOM" id="CLU_152691_1_0_1"/>
<accession>A0A0C2TDN9</accession>
<evidence type="ECO:0000256" key="1">
    <source>
        <dbReference type="SAM" id="MobiDB-lite"/>
    </source>
</evidence>
<keyword evidence="3" id="KW-1185">Reference proteome</keyword>
<organism evidence="2 3">
    <name type="scientific">Amanita muscaria (strain Koide BX008)</name>
    <dbReference type="NCBI Taxonomy" id="946122"/>
    <lineage>
        <taxon>Eukaryota</taxon>
        <taxon>Fungi</taxon>
        <taxon>Dikarya</taxon>
        <taxon>Basidiomycota</taxon>
        <taxon>Agaricomycotina</taxon>
        <taxon>Agaricomycetes</taxon>
        <taxon>Agaricomycetidae</taxon>
        <taxon>Agaricales</taxon>
        <taxon>Pluteineae</taxon>
        <taxon>Amanitaceae</taxon>
        <taxon>Amanita</taxon>
    </lineage>
</organism>
<dbReference type="InParanoid" id="A0A0C2TDN9"/>
<evidence type="ECO:0000313" key="2">
    <source>
        <dbReference type="EMBL" id="KIL64939.1"/>
    </source>
</evidence>
<dbReference type="EMBL" id="KN818245">
    <property type="protein sequence ID" value="KIL64939.1"/>
    <property type="molecule type" value="Genomic_DNA"/>
</dbReference>
<proteinExistence type="predicted"/>
<dbReference type="AlphaFoldDB" id="A0A0C2TDN9"/>
<feature type="region of interest" description="Disordered" evidence="1">
    <location>
        <begin position="1"/>
        <end position="45"/>
    </location>
</feature>
<protein>
    <submittedName>
        <fullName evidence="2">Uncharacterized protein</fullName>
    </submittedName>
</protein>
<evidence type="ECO:0000313" key="3">
    <source>
        <dbReference type="Proteomes" id="UP000054549"/>
    </source>
</evidence>
<name>A0A0C2TDN9_AMAMK</name>
<reference evidence="2 3" key="1">
    <citation type="submission" date="2014-04" db="EMBL/GenBank/DDBJ databases">
        <title>Evolutionary Origins and Diversification of the Mycorrhizal Mutualists.</title>
        <authorList>
            <consortium name="DOE Joint Genome Institute"/>
            <consortium name="Mycorrhizal Genomics Consortium"/>
            <person name="Kohler A."/>
            <person name="Kuo A."/>
            <person name="Nagy L.G."/>
            <person name="Floudas D."/>
            <person name="Copeland A."/>
            <person name="Barry K.W."/>
            <person name="Cichocki N."/>
            <person name="Veneault-Fourrey C."/>
            <person name="LaButti K."/>
            <person name="Lindquist E.A."/>
            <person name="Lipzen A."/>
            <person name="Lundell T."/>
            <person name="Morin E."/>
            <person name="Murat C."/>
            <person name="Riley R."/>
            <person name="Ohm R."/>
            <person name="Sun H."/>
            <person name="Tunlid A."/>
            <person name="Henrissat B."/>
            <person name="Grigoriev I.V."/>
            <person name="Hibbett D.S."/>
            <person name="Martin F."/>
        </authorList>
    </citation>
    <scope>NUCLEOTIDE SEQUENCE [LARGE SCALE GENOMIC DNA]</scope>
    <source>
        <strain evidence="2 3">Koide BX008</strain>
    </source>
</reference>